<dbReference type="OrthoDB" id="1927611at2759"/>
<reference evidence="3" key="1">
    <citation type="journal article" date="2016" name="Nature">
        <title>The genome of the seagrass Zostera marina reveals angiosperm adaptation to the sea.</title>
        <authorList>
            <person name="Olsen J.L."/>
            <person name="Rouze P."/>
            <person name="Verhelst B."/>
            <person name="Lin Y.-C."/>
            <person name="Bayer T."/>
            <person name="Collen J."/>
            <person name="Dattolo E."/>
            <person name="De Paoli E."/>
            <person name="Dittami S."/>
            <person name="Maumus F."/>
            <person name="Michel G."/>
            <person name="Kersting A."/>
            <person name="Lauritano C."/>
            <person name="Lohaus R."/>
            <person name="Toepel M."/>
            <person name="Tonon T."/>
            <person name="Vanneste K."/>
            <person name="Amirebrahimi M."/>
            <person name="Brakel J."/>
            <person name="Bostroem C."/>
            <person name="Chovatia M."/>
            <person name="Grimwood J."/>
            <person name="Jenkins J.W."/>
            <person name="Jueterbock A."/>
            <person name="Mraz A."/>
            <person name="Stam W.T."/>
            <person name="Tice H."/>
            <person name="Bornberg-Bauer E."/>
            <person name="Green P.J."/>
            <person name="Pearson G.A."/>
            <person name="Procaccini G."/>
            <person name="Duarte C.M."/>
            <person name="Schmutz J."/>
            <person name="Reusch T.B.H."/>
            <person name="Van de Peer Y."/>
        </authorList>
    </citation>
    <scope>NUCLEOTIDE SEQUENCE [LARGE SCALE GENOMIC DNA]</scope>
    <source>
        <strain evidence="3">cv. Finnish</strain>
    </source>
</reference>
<feature type="region of interest" description="Disordered" evidence="1">
    <location>
        <begin position="187"/>
        <end position="220"/>
    </location>
</feature>
<dbReference type="EMBL" id="LFYR01000889">
    <property type="protein sequence ID" value="KMZ67717.1"/>
    <property type="molecule type" value="Genomic_DNA"/>
</dbReference>
<evidence type="ECO:0000313" key="3">
    <source>
        <dbReference type="Proteomes" id="UP000036987"/>
    </source>
</evidence>
<organism evidence="2 3">
    <name type="scientific">Zostera marina</name>
    <name type="common">Eelgrass</name>
    <dbReference type="NCBI Taxonomy" id="29655"/>
    <lineage>
        <taxon>Eukaryota</taxon>
        <taxon>Viridiplantae</taxon>
        <taxon>Streptophyta</taxon>
        <taxon>Embryophyta</taxon>
        <taxon>Tracheophyta</taxon>
        <taxon>Spermatophyta</taxon>
        <taxon>Magnoliopsida</taxon>
        <taxon>Liliopsida</taxon>
        <taxon>Zosteraceae</taxon>
        <taxon>Zostera</taxon>
    </lineage>
</organism>
<feature type="compositionally biased region" description="Polar residues" evidence="1">
    <location>
        <begin position="209"/>
        <end position="220"/>
    </location>
</feature>
<feature type="region of interest" description="Disordered" evidence="1">
    <location>
        <begin position="1"/>
        <end position="34"/>
    </location>
</feature>
<feature type="region of interest" description="Disordered" evidence="1">
    <location>
        <begin position="47"/>
        <end position="90"/>
    </location>
</feature>
<feature type="compositionally biased region" description="Gly residues" evidence="1">
    <location>
        <begin position="57"/>
        <end position="67"/>
    </location>
</feature>
<dbReference type="AlphaFoldDB" id="A0A0K9PHL2"/>
<feature type="compositionally biased region" description="Basic and acidic residues" evidence="1">
    <location>
        <begin position="193"/>
        <end position="208"/>
    </location>
</feature>
<accession>A0A0K9PHL2</accession>
<gene>
    <name evidence="2" type="ORF">ZOSMA_25G01060</name>
</gene>
<proteinExistence type="predicted"/>
<sequence length="220" mass="23785">MAAIPNHRFEVSCSKNPFSTAPGNEGRRIAGPSYLGMKVSNESQRFRGLRVVNATSGDGGGGGGGGNQINKKNNGGGSEGGGDGDNEGKRGDPFESFKWICGTFGLVAVPLWRRIQNVGDNLEDFDKVVEKVESFADKIGNAVRKIAKDLPDGEMKLMASKILRVADNIEDGAGALDDILDKITDTLNEEDGKEEKKDEEKQEKKEFHLNQNQATSRTNK</sequence>
<keyword evidence="3" id="KW-1185">Reference proteome</keyword>
<name>A0A0K9PHL2_ZOSMR</name>
<feature type="compositionally biased region" description="Gly residues" evidence="1">
    <location>
        <begin position="74"/>
        <end position="83"/>
    </location>
</feature>
<protein>
    <submittedName>
        <fullName evidence="2">Uncharacterized protein</fullName>
    </submittedName>
</protein>
<dbReference type="Proteomes" id="UP000036987">
    <property type="component" value="Unassembled WGS sequence"/>
</dbReference>
<dbReference type="PANTHER" id="PTHR33735">
    <property type="entry name" value="EXPRESSED PROTEIN"/>
    <property type="match status" value="1"/>
</dbReference>
<evidence type="ECO:0000256" key="1">
    <source>
        <dbReference type="SAM" id="MobiDB-lite"/>
    </source>
</evidence>
<evidence type="ECO:0000313" key="2">
    <source>
        <dbReference type="EMBL" id="KMZ67717.1"/>
    </source>
</evidence>
<feature type="compositionally biased region" description="Polar residues" evidence="1">
    <location>
        <begin position="13"/>
        <end position="22"/>
    </location>
</feature>
<comment type="caution">
    <text evidence="2">The sequence shown here is derived from an EMBL/GenBank/DDBJ whole genome shotgun (WGS) entry which is preliminary data.</text>
</comment>
<dbReference type="PANTHER" id="PTHR33735:SF10">
    <property type="entry name" value="EXPRESSED PROTEIN"/>
    <property type="match status" value="1"/>
</dbReference>